<dbReference type="EMBL" id="MK072516">
    <property type="protein sequence ID" value="AYV86826.1"/>
    <property type="molecule type" value="Genomic_DNA"/>
</dbReference>
<reference evidence="1" key="1">
    <citation type="submission" date="2018-10" db="EMBL/GenBank/DDBJ databases">
        <title>Hidden diversity of soil giant viruses.</title>
        <authorList>
            <person name="Schulz F."/>
            <person name="Alteio L."/>
            <person name="Goudeau D."/>
            <person name="Ryan E.M."/>
            <person name="Malmstrom R.R."/>
            <person name="Blanchard J."/>
            <person name="Woyke T."/>
        </authorList>
    </citation>
    <scope>NUCLEOTIDE SEQUENCE</scope>
    <source>
        <strain evidence="1">SYV1</strain>
    </source>
</reference>
<protein>
    <submittedName>
        <fullName evidence="1">Uncharacterized protein</fullName>
    </submittedName>
</protein>
<gene>
    <name evidence="1" type="ORF">Sylvanvirus10_23</name>
</gene>
<name>A0A3G5AI35_9VIRU</name>
<organism evidence="1">
    <name type="scientific">Sylvanvirus sp</name>
    <dbReference type="NCBI Taxonomy" id="2487774"/>
    <lineage>
        <taxon>Viruses</taxon>
    </lineage>
</organism>
<evidence type="ECO:0000313" key="1">
    <source>
        <dbReference type="EMBL" id="AYV86826.1"/>
    </source>
</evidence>
<proteinExistence type="predicted"/>
<sequence>MTSPYVIRNLSSIQSAWSTFRTQRDHILNDIDHIDLADVQLLVKYQDLLDSEIVKFTHSSNNGILQPVYDDISTDSIGKKLSTTNVGLLKHIRSNHLIPDMKKLEDMPRTRVNEQVMTLYKTWLSQVNAEIAAVTNERKEYARSMQQGTTSMQDSPTRWEDIETASYPFPRGWNPNRIPEEQTLTSQQRNTLQNGQCSNVLEQEEYPLGEYVRENNIVILAPLTRLRTNRSNAAVCFTRNELGQLYTDLSNLFYVCAGPEGGFPPDMSQSFMRIPLSDWSVYVPIQDVEYILYERVRTQNVTGGVYQLQSTEMTLPSTVSMQYVDRIRFGQRPDIGSHHCGPGTDKPIYRLVPVHY</sequence>
<accession>A0A3G5AI35</accession>